<dbReference type="SUPFAM" id="SSF51215">
    <property type="entry name" value="Regulatory protein AraC"/>
    <property type="match status" value="1"/>
</dbReference>
<dbReference type="SMART" id="SM00342">
    <property type="entry name" value="HTH_ARAC"/>
    <property type="match status" value="1"/>
</dbReference>
<reference evidence="6" key="1">
    <citation type="journal article" date="2019" name="Int. J. Syst. Evol. Microbiol.">
        <title>The Global Catalogue of Microorganisms (GCM) 10K type strain sequencing project: providing services to taxonomists for standard genome sequencing and annotation.</title>
        <authorList>
            <consortium name="The Broad Institute Genomics Platform"/>
            <consortium name="The Broad Institute Genome Sequencing Center for Infectious Disease"/>
            <person name="Wu L."/>
            <person name="Ma J."/>
        </authorList>
    </citation>
    <scope>NUCLEOTIDE SEQUENCE [LARGE SCALE GENOMIC DNA]</scope>
    <source>
        <strain evidence="6">CCUG 57113</strain>
    </source>
</reference>
<keyword evidence="1" id="KW-0805">Transcription regulation</keyword>
<dbReference type="Gene3D" id="1.10.10.60">
    <property type="entry name" value="Homeodomain-like"/>
    <property type="match status" value="2"/>
</dbReference>
<comment type="caution">
    <text evidence="5">The sequence shown here is derived from an EMBL/GenBank/DDBJ whole genome shotgun (WGS) entry which is preliminary data.</text>
</comment>
<evidence type="ECO:0000256" key="1">
    <source>
        <dbReference type="ARBA" id="ARBA00023015"/>
    </source>
</evidence>
<dbReference type="RefSeq" id="WP_209745867.1">
    <property type="nucleotide sequence ID" value="NZ_JBHSMH010000101.1"/>
</dbReference>
<dbReference type="PANTHER" id="PTHR43280:SF28">
    <property type="entry name" value="HTH-TYPE TRANSCRIPTIONAL ACTIVATOR RHAS"/>
    <property type="match status" value="1"/>
</dbReference>
<evidence type="ECO:0000313" key="6">
    <source>
        <dbReference type="Proteomes" id="UP001596105"/>
    </source>
</evidence>
<feature type="domain" description="HTH araC/xylS-type" evidence="4">
    <location>
        <begin position="194"/>
        <end position="292"/>
    </location>
</feature>
<keyword evidence="3" id="KW-0804">Transcription</keyword>
<dbReference type="Pfam" id="PF02311">
    <property type="entry name" value="AraC_binding"/>
    <property type="match status" value="1"/>
</dbReference>
<dbReference type="InterPro" id="IPR003313">
    <property type="entry name" value="AraC-bd"/>
</dbReference>
<dbReference type="SUPFAM" id="SSF46689">
    <property type="entry name" value="Homeodomain-like"/>
    <property type="match status" value="2"/>
</dbReference>
<dbReference type="InterPro" id="IPR014710">
    <property type="entry name" value="RmlC-like_jellyroll"/>
</dbReference>
<evidence type="ECO:0000313" key="5">
    <source>
        <dbReference type="EMBL" id="MFC5471547.1"/>
    </source>
</evidence>
<dbReference type="Proteomes" id="UP001596105">
    <property type="component" value="Unassembled WGS sequence"/>
</dbReference>
<dbReference type="Gene3D" id="2.60.120.10">
    <property type="entry name" value="Jelly Rolls"/>
    <property type="match status" value="1"/>
</dbReference>
<dbReference type="InterPro" id="IPR037923">
    <property type="entry name" value="HTH-like"/>
</dbReference>
<evidence type="ECO:0000256" key="2">
    <source>
        <dbReference type="ARBA" id="ARBA00023125"/>
    </source>
</evidence>
<keyword evidence="2" id="KW-0238">DNA-binding</keyword>
<dbReference type="InterPro" id="IPR009057">
    <property type="entry name" value="Homeodomain-like_sf"/>
</dbReference>
<evidence type="ECO:0000259" key="4">
    <source>
        <dbReference type="PROSITE" id="PS01124"/>
    </source>
</evidence>
<proteinExistence type="predicted"/>
<dbReference type="InterPro" id="IPR018060">
    <property type="entry name" value="HTH_AraC"/>
</dbReference>
<gene>
    <name evidence="5" type="ORF">ACFPPD_22995</name>
</gene>
<dbReference type="Pfam" id="PF12833">
    <property type="entry name" value="HTH_18"/>
    <property type="match status" value="1"/>
</dbReference>
<organism evidence="5 6">
    <name type="scientific">Cohnella suwonensis</name>
    <dbReference type="NCBI Taxonomy" id="696072"/>
    <lineage>
        <taxon>Bacteria</taxon>
        <taxon>Bacillati</taxon>
        <taxon>Bacillota</taxon>
        <taxon>Bacilli</taxon>
        <taxon>Bacillales</taxon>
        <taxon>Paenibacillaceae</taxon>
        <taxon>Cohnella</taxon>
    </lineage>
</organism>
<keyword evidence="6" id="KW-1185">Reference proteome</keyword>
<accession>A0ABW0M2X7</accession>
<evidence type="ECO:0000256" key="3">
    <source>
        <dbReference type="ARBA" id="ARBA00023163"/>
    </source>
</evidence>
<dbReference type="PANTHER" id="PTHR43280">
    <property type="entry name" value="ARAC-FAMILY TRANSCRIPTIONAL REGULATOR"/>
    <property type="match status" value="1"/>
</dbReference>
<protein>
    <submittedName>
        <fullName evidence="5">AraC family transcriptional regulator</fullName>
    </submittedName>
</protein>
<name>A0ABW0M2X7_9BACL</name>
<dbReference type="PROSITE" id="PS01124">
    <property type="entry name" value="HTH_ARAC_FAMILY_2"/>
    <property type="match status" value="1"/>
</dbReference>
<dbReference type="EMBL" id="JBHSMH010000101">
    <property type="protein sequence ID" value="MFC5471547.1"/>
    <property type="molecule type" value="Genomic_DNA"/>
</dbReference>
<sequence length="294" mass="34365">MTVRLRGEIFFEDGFPIFLNRETEGFRTAMHRHDFFELSLVAEGRGRHYIGDTQLETTKGDLFVIPIGTRHVFRPDSASDADRLVVHNLVFDAAGLPELLRWLPEDAGIAKLLKSRAEAPERWLALKDEDRLFENIFMQAYLEYTERRTGYRPMIAALLLQVLQWIDRTTREKRSAVPVGFESPAPSQMRDAIDEALRFIDRNYSDKLTLKELADRAYMSVNHFQHHFKRRTGQTFNRYVQDVRIRNCCQLLRTTDKSVIQTAQEVGYSDMKHFHSLFRKMTGHSPRAFRLARV</sequence>